<sequence>MNPISLWKCMTSACPNRKPPDSIGQNGTGFKAAISCLGAGAIVFTRHVHNSTPTQSIGLRSLSGEETDKKCIVIPMVNYKYDPVTAEIRRCERNPGQFCINMSMLQKLSPYNSEEELLQNFNDIGPHGTKIIVFNLSHDAKGDLDLDLDFNTDTKDIRISASTKHAENNAVWDQNHVVYQYRTSLRASVTHTIISAVTFSKEIHFCKSSVYMFLNCRFLQAYVSILYMGLPVHFRIILRGEEVKRCNLVTELKHSQHIRYRCSATEREDEVVLGFLDDAPDFDTDRFCFYYKQRLILPFVPAYGFSGRSRSIVGVLQPNHLKPARNKQDFQWSSELAELQKFLMEMGAEF</sequence>
<accession>A0A8T0UZR8</accession>
<gene>
    <name evidence="4" type="ORF">PVAP13_3KG372816</name>
</gene>
<proteinExistence type="predicted"/>
<protein>
    <recommendedName>
        <fullName evidence="3">Morc S5 domain-containing protein</fullName>
    </recommendedName>
</protein>
<evidence type="ECO:0000256" key="1">
    <source>
        <dbReference type="ARBA" id="ARBA00022763"/>
    </source>
</evidence>
<keyword evidence="5" id="KW-1185">Reference proteome</keyword>
<feature type="domain" description="Morc S5" evidence="3">
    <location>
        <begin position="219"/>
        <end position="349"/>
    </location>
</feature>
<dbReference type="PANTHER" id="PTHR23336:SF44">
    <property type="entry name" value="PROTEIN MICRORCHIDIA 6"/>
    <property type="match status" value="1"/>
</dbReference>
<name>A0A8T0UZR8_PANVG</name>
<dbReference type="Proteomes" id="UP000823388">
    <property type="component" value="Chromosome 3K"/>
</dbReference>
<dbReference type="AlphaFoldDB" id="A0A8T0UZR8"/>
<dbReference type="GO" id="GO:0005634">
    <property type="term" value="C:nucleus"/>
    <property type="evidence" value="ECO:0007669"/>
    <property type="project" value="TreeGrafter"/>
</dbReference>
<dbReference type="Pfam" id="PF17942">
    <property type="entry name" value="Morc6_S5"/>
    <property type="match status" value="1"/>
</dbReference>
<evidence type="ECO:0000259" key="3">
    <source>
        <dbReference type="Pfam" id="PF17942"/>
    </source>
</evidence>
<keyword evidence="2" id="KW-0234">DNA repair</keyword>
<evidence type="ECO:0000256" key="2">
    <source>
        <dbReference type="ARBA" id="ARBA00023204"/>
    </source>
</evidence>
<evidence type="ECO:0000313" key="4">
    <source>
        <dbReference type="EMBL" id="KAG2626604.1"/>
    </source>
</evidence>
<evidence type="ECO:0000313" key="5">
    <source>
        <dbReference type="Proteomes" id="UP000823388"/>
    </source>
</evidence>
<dbReference type="GO" id="GO:0016887">
    <property type="term" value="F:ATP hydrolysis activity"/>
    <property type="evidence" value="ECO:0007669"/>
    <property type="project" value="InterPro"/>
</dbReference>
<reference evidence="4" key="1">
    <citation type="submission" date="2020-05" db="EMBL/GenBank/DDBJ databases">
        <title>WGS assembly of Panicum virgatum.</title>
        <authorList>
            <person name="Lovell J.T."/>
            <person name="Jenkins J."/>
            <person name="Shu S."/>
            <person name="Juenger T.E."/>
            <person name="Schmutz J."/>
        </authorList>
    </citation>
    <scope>NUCLEOTIDE SEQUENCE</scope>
    <source>
        <strain evidence="4">AP13</strain>
    </source>
</reference>
<dbReference type="InterPro" id="IPR045261">
    <property type="entry name" value="MORC_ATPase"/>
</dbReference>
<dbReference type="PANTHER" id="PTHR23336">
    <property type="entry name" value="ZINC FINGER CW-TYPE COILED-COIL DOMAIN PROTEIN 3"/>
    <property type="match status" value="1"/>
</dbReference>
<keyword evidence="1" id="KW-0227">DNA damage</keyword>
<organism evidence="4 5">
    <name type="scientific">Panicum virgatum</name>
    <name type="common">Blackwell switchgrass</name>
    <dbReference type="NCBI Taxonomy" id="38727"/>
    <lineage>
        <taxon>Eukaryota</taxon>
        <taxon>Viridiplantae</taxon>
        <taxon>Streptophyta</taxon>
        <taxon>Embryophyta</taxon>
        <taxon>Tracheophyta</taxon>
        <taxon>Spermatophyta</taxon>
        <taxon>Magnoliopsida</taxon>
        <taxon>Liliopsida</taxon>
        <taxon>Poales</taxon>
        <taxon>Poaceae</taxon>
        <taxon>PACMAD clade</taxon>
        <taxon>Panicoideae</taxon>
        <taxon>Panicodae</taxon>
        <taxon>Paniceae</taxon>
        <taxon>Panicinae</taxon>
        <taxon>Panicum</taxon>
        <taxon>Panicum sect. Hiantes</taxon>
    </lineage>
</organism>
<dbReference type="EMBL" id="CM029041">
    <property type="protein sequence ID" value="KAG2626604.1"/>
    <property type="molecule type" value="Genomic_DNA"/>
</dbReference>
<dbReference type="InterPro" id="IPR041006">
    <property type="entry name" value="Morc_S5"/>
</dbReference>
<dbReference type="GO" id="GO:0006281">
    <property type="term" value="P:DNA repair"/>
    <property type="evidence" value="ECO:0007669"/>
    <property type="project" value="UniProtKB-KW"/>
</dbReference>
<comment type="caution">
    <text evidence="4">The sequence shown here is derived from an EMBL/GenBank/DDBJ whole genome shotgun (WGS) entry which is preliminary data.</text>
</comment>